<evidence type="ECO:0000313" key="8">
    <source>
        <dbReference type="EMBL" id="MSS57027.1"/>
    </source>
</evidence>
<keyword evidence="9" id="KW-1185">Reference proteome</keyword>
<dbReference type="AlphaFoldDB" id="A0A6N7VH43"/>
<keyword evidence="5" id="KW-0067">ATP-binding</keyword>
<evidence type="ECO:0000256" key="1">
    <source>
        <dbReference type="ARBA" id="ARBA00009441"/>
    </source>
</evidence>
<keyword evidence="6" id="KW-0234">DNA repair</keyword>
<dbReference type="GO" id="GO:0006281">
    <property type="term" value="P:DNA repair"/>
    <property type="evidence" value="ECO:0007669"/>
    <property type="project" value="UniProtKB-KW"/>
</dbReference>
<name>A0A6N7VH43_9FIRM</name>
<dbReference type="InterPro" id="IPR027417">
    <property type="entry name" value="P-loop_NTPase"/>
</dbReference>
<reference evidence="8 9" key="1">
    <citation type="submission" date="2019-08" db="EMBL/GenBank/DDBJ databases">
        <title>In-depth cultivation of the pig gut microbiome towards novel bacterial diversity and tailored functional studies.</title>
        <authorList>
            <person name="Wylensek D."/>
            <person name="Hitch T.C.A."/>
            <person name="Clavel T."/>
        </authorList>
    </citation>
    <scope>NUCLEOTIDE SEQUENCE [LARGE SCALE GENOMIC DNA]</scope>
    <source>
        <strain evidence="8 9">LKV-472-APC-3</strain>
    </source>
</reference>
<dbReference type="Proteomes" id="UP000434241">
    <property type="component" value="Unassembled WGS sequence"/>
</dbReference>
<gene>
    <name evidence="8" type="ORF">FYJ55_09165</name>
</gene>
<accession>A0A6N7VH43</accession>
<proteinExistence type="inferred from homology"/>
<evidence type="ECO:0000256" key="5">
    <source>
        <dbReference type="ARBA" id="ARBA00022840"/>
    </source>
</evidence>
<evidence type="ECO:0000256" key="3">
    <source>
        <dbReference type="ARBA" id="ARBA00022741"/>
    </source>
</evidence>
<dbReference type="RefSeq" id="WP_154556575.1">
    <property type="nucleotide sequence ID" value="NZ_VUMR01000062.1"/>
</dbReference>
<comment type="caution">
    <text evidence="8">The sequence shown here is derived from an EMBL/GenBank/DDBJ whole genome shotgun (WGS) entry which is preliminary data.</text>
</comment>
<dbReference type="PANTHER" id="PTHR11059:SF0">
    <property type="entry name" value="DNA REPAIR PROTEIN RECN"/>
    <property type="match status" value="1"/>
</dbReference>
<dbReference type="SUPFAM" id="SSF52540">
    <property type="entry name" value="P-loop containing nucleoside triphosphate hydrolases"/>
    <property type="match status" value="1"/>
</dbReference>
<dbReference type="GO" id="GO:0043590">
    <property type="term" value="C:bacterial nucleoid"/>
    <property type="evidence" value="ECO:0007669"/>
    <property type="project" value="TreeGrafter"/>
</dbReference>
<dbReference type="GO" id="GO:0005524">
    <property type="term" value="F:ATP binding"/>
    <property type="evidence" value="ECO:0007669"/>
    <property type="project" value="UniProtKB-KW"/>
</dbReference>
<dbReference type="InterPro" id="IPR004604">
    <property type="entry name" value="DNA_recomb/repair_RecN"/>
</dbReference>
<dbReference type="Gene3D" id="3.40.50.300">
    <property type="entry name" value="P-loop containing nucleotide triphosphate hydrolases"/>
    <property type="match status" value="1"/>
</dbReference>
<sequence>MKYSNVLHELETLKNEEFSDAELEFLTTQLDEIENANIQEDELDALNDQIHEATSWYKNSEDLSSCLYEIDKENGALDSLYTLYKQASKSPILNDYEESFKNLYYSLQSVDEELKHMRDTHSNDSLDLDSLQSRQYLIKKLYRKYGGSYTSLMESKKSITDKIDRIIHRQDVFDKLEKEKEESFTAYMKLAKALSLKRKACFKELESKVMEHCKDLMLENARFMISCMEKKPSSNGIDDIEFLVSMNLGQDFSSLSASASGGELSRLMLALKVVFQASNGIETIIFDEIDTGVSGKVALAMGAKMKALSKNYQVLCITHLASVAVYANTHYLVNKKASASETITSVQELDQDKTIQELAVMTSGEASQKAKESMQDLWVKIHG</sequence>
<protein>
    <recommendedName>
        <fullName evidence="2">DNA repair protein RecN</fullName>
    </recommendedName>
    <alternativeName>
        <fullName evidence="7">Recombination protein N</fullName>
    </alternativeName>
</protein>
<evidence type="ECO:0000313" key="9">
    <source>
        <dbReference type="Proteomes" id="UP000434241"/>
    </source>
</evidence>
<dbReference type="PANTHER" id="PTHR11059">
    <property type="entry name" value="DNA REPAIR PROTEIN RECN"/>
    <property type="match status" value="1"/>
</dbReference>
<evidence type="ECO:0000256" key="4">
    <source>
        <dbReference type="ARBA" id="ARBA00022763"/>
    </source>
</evidence>
<comment type="similarity">
    <text evidence="1">Belongs to the RecN family.</text>
</comment>
<evidence type="ECO:0000256" key="2">
    <source>
        <dbReference type="ARBA" id="ARBA00021315"/>
    </source>
</evidence>
<evidence type="ECO:0000256" key="6">
    <source>
        <dbReference type="ARBA" id="ARBA00023204"/>
    </source>
</evidence>
<dbReference type="GO" id="GO:0006310">
    <property type="term" value="P:DNA recombination"/>
    <property type="evidence" value="ECO:0007669"/>
    <property type="project" value="InterPro"/>
</dbReference>
<dbReference type="EMBL" id="VUMR01000062">
    <property type="protein sequence ID" value="MSS57027.1"/>
    <property type="molecule type" value="Genomic_DNA"/>
</dbReference>
<keyword evidence="3" id="KW-0547">Nucleotide-binding</keyword>
<evidence type="ECO:0000256" key="7">
    <source>
        <dbReference type="ARBA" id="ARBA00033408"/>
    </source>
</evidence>
<keyword evidence="4" id="KW-0227">DNA damage</keyword>
<dbReference type="GO" id="GO:0009432">
    <property type="term" value="P:SOS response"/>
    <property type="evidence" value="ECO:0007669"/>
    <property type="project" value="TreeGrafter"/>
</dbReference>
<dbReference type="GeneID" id="93159451"/>
<organism evidence="8 9">
    <name type="scientific">Holdemanella porci</name>
    <dbReference type="NCBI Taxonomy" id="2652276"/>
    <lineage>
        <taxon>Bacteria</taxon>
        <taxon>Bacillati</taxon>
        <taxon>Bacillota</taxon>
        <taxon>Erysipelotrichia</taxon>
        <taxon>Erysipelotrichales</taxon>
        <taxon>Erysipelotrichaceae</taxon>
        <taxon>Holdemanella</taxon>
    </lineage>
</organism>
<dbReference type="CDD" id="cd03241">
    <property type="entry name" value="ABC_RecN"/>
    <property type="match status" value="1"/>
</dbReference>